<dbReference type="Gene3D" id="1.10.10.60">
    <property type="entry name" value="Homeodomain-like"/>
    <property type="match status" value="1"/>
</dbReference>
<dbReference type="Gene3D" id="3.30.450.40">
    <property type="match status" value="1"/>
</dbReference>
<dbReference type="EMBL" id="CP001087">
    <property type="protein sequence ID" value="ACN13485.1"/>
    <property type="molecule type" value="Genomic_DNA"/>
</dbReference>
<dbReference type="CDD" id="cd00009">
    <property type="entry name" value="AAA"/>
    <property type="match status" value="1"/>
</dbReference>
<dbReference type="FunFam" id="3.40.50.300:FF:000006">
    <property type="entry name" value="DNA-binding transcriptional regulator NtrC"/>
    <property type="match status" value="1"/>
</dbReference>
<evidence type="ECO:0000313" key="6">
    <source>
        <dbReference type="EMBL" id="ACN13485.1"/>
    </source>
</evidence>
<dbReference type="GO" id="GO:0006355">
    <property type="term" value="P:regulation of DNA-templated transcription"/>
    <property type="evidence" value="ECO:0007669"/>
    <property type="project" value="InterPro"/>
</dbReference>
<evidence type="ECO:0000259" key="5">
    <source>
        <dbReference type="PROSITE" id="PS50045"/>
    </source>
</evidence>
<evidence type="ECO:0000313" key="7">
    <source>
        <dbReference type="Proteomes" id="UP000000442"/>
    </source>
</evidence>
<dbReference type="PROSITE" id="PS00675">
    <property type="entry name" value="SIGMA54_INTERACT_1"/>
    <property type="match status" value="1"/>
</dbReference>
<dbReference type="SMART" id="SM00382">
    <property type="entry name" value="AAA"/>
    <property type="match status" value="1"/>
</dbReference>
<dbReference type="Pfam" id="PF02954">
    <property type="entry name" value="HTH_8"/>
    <property type="match status" value="1"/>
</dbReference>
<gene>
    <name evidence="6" type="ordered locus">HRM2_03650</name>
</gene>
<dbReference type="Pfam" id="PF25601">
    <property type="entry name" value="AAA_lid_14"/>
    <property type="match status" value="1"/>
</dbReference>
<protein>
    <submittedName>
        <fullName evidence="6">Sigma-54 dependent signal transduction protein</fullName>
    </submittedName>
</protein>
<dbReference type="PROSITE" id="PS00676">
    <property type="entry name" value="SIGMA54_INTERACT_2"/>
    <property type="match status" value="1"/>
</dbReference>
<keyword evidence="3" id="KW-0805">Transcription regulation</keyword>
<dbReference type="InterPro" id="IPR002078">
    <property type="entry name" value="Sigma_54_int"/>
</dbReference>
<dbReference type="Gene3D" id="1.10.8.60">
    <property type="match status" value="1"/>
</dbReference>
<dbReference type="InterPro" id="IPR025943">
    <property type="entry name" value="Sigma_54_int_dom_ATP-bd_2"/>
</dbReference>
<keyword evidence="7" id="KW-1185">Reference proteome</keyword>
<keyword evidence="1" id="KW-0547">Nucleotide-binding</keyword>
<dbReference type="OrthoDB" id="9763792at2"/>
<reference evidence="6 7" key="1">
    <citation type="journal article" date="2009" name="Environ. Microbiol.">
        <title>Genome sequence of Desulfobacterium autotrophicum HRM2, a marine sulfate reducer oxidizing organic carbon completely to carbon dioxide.</title>
        <authorList>
            <person name="Strittmatter A.W."/>
            <person name="Liesegang H."/>
            <person name="Rabus R."/>
            <person name="Decker I."/>
            <person name="Amann J."/>
            <person name="Andres S."/>
            <person name="Henne A."/>
            <person name="Fricke W.F."/>
            <person name="Martinez-Arias R."/>
            <person name="Bartels D."/>
            <person name="Goesmann A."/>
            <person name="Krause L."/>
            <person name="Puehler A."/>
            <person name="Klenk H.P."/>
            <person name="Richter M."/>
            <person name="Schuler M."/>
            <person name="Gloeckner F.O."/>
            <person name="Meyerdierks A."/>
            <person name="Gottschalk G."/>
            <person name="Amann R."/>
        </authorList>
    </citation>
    <scope>NUCLEOTIDE SEQUENCE [LARGE SCALE GENOMIC DNA]</scope>
    <source>
        <strain evidence="7">ATCC 43914 / DSM 3382 / HRM2</strain>
    </source>
</reference>
<dbReference type="SUPFAM" id="SSF52540">
    <property type="entry name" value="P-loop containing nucleoside triphosphate hydrolases"/>
    <property type="match status" value="1"/>
</dbReference>
<organism evidence="6 7">
    <name type="scientific">Desulforapulum autotrophicum (strain ATCC 43914 / DSM 3382 / VKM B-1955 / HRM2)</name>
    <name type="common">Desulfobacterium autotrophicum</name>
    <dbReference type="NCBI Taxonomy" id="177437"/>
    <lineage>
        <taxon>Bacteria</taxon>
        <taxon>Pseudomonadati</taxon>
        <taxon>Thermodesulfobacteriota</taxon>
        <taxon>Desulfobacteria</taxon>
        <taxon>Desulfobacterales</taxon>
        <taxon>Desulfobacteraceae</taxon>
        <taxon>Desulforapulum</taxon>
    </lineage>
</organism>
<sequence>MPQYDKETIALQWRNLQAGKPVDSQSIRTDILVSWKHSKNLGIDAHKGLHHKGDGDALLKRSAELVSVAQPFMEVINEIIAGSGFRIDCIDHEGFFLCSCGDPTLLKESEYNGFVTGCDVSIEAIGTNAAGLSLSLKKPVQVFGPEHYNINLHNLNCSATPIYTPDSELVGILNILSYDTPQNRQTLGLTTSIAKAIENQLALTRTVTSLKVSNSELNTIMEYLPQGVIALNKLGEVDRYNKKALEMLSIPQKSGIDQRKNQLKKNLSALDLSRELRRQKEKEHTIAVGSRKKSFVVNAHSIENGERTLVMLEDTGRIMSLSAVQSNRTSYTFNDITGRCAGIIKAKELATMVAPTDSSVLLVGESGTGKELFAQAIHASSCRSNNPFVAINCGAIPADIIESELFGYEPGAFTGAREAGKAGRLETASGGTLFLDEVEAMPLSFQVKLLRAFSSKSMVRVGGVNEIPLDLRIISASKVDLIEEANQGRFREDLYYRIATFPILIPPLNKRGGDIRLLAKQFLKQLSAEYLRSDIYADNDFFEALQSYPWRGNVRELRNTIERAVVIGLDQQQLTPAQLPQSLKEYWISGKLRQHAKTTLNHHPTDKKSLLKIAEDTTIAMVLEEEKGNISRSAKRLGIARSTLYQKIETSDQILSVVKSDT</sequence>
<dbReference type="AlphaFoldDB" id="C0QGL0"/>
<dbReference type="Proteomes" id="UP000000442">
    <property type="component" value="Chromosome"/>
</dbReference>
<keyword evidence="2" id="KW-0067">ATP-binding</keyword>
<dbReference type="PROSITE" id="PS50045">
    <property type="entry name" value="SIGMA54_INTERACT_4"/>
    <property type="match status" value="1"/>
</dbReference>
<dbReference type="GO" id="GO:0043565">
    <property type="term" value="F:sequence-specific DNA binding"/>
    <property type="evidence" value="ECO:0007669"/>
    <property type="project" value="InterPro"/>
</dbReference>
<dbReference type="InterPro" id="IPR029016">
    <property type="entry name" value="GAF-like_dom_sf"/>
</dbReference>
<dbReference type="InterPro" id="IPR009057">
    <property type="entry name" value="Homeodomain-like_sf"/>
</dbReference>
<dbReference type="PANTHER" id="PTHR32071">
    <property type="entry name" value="TRANSCRIPTIONAL REGULATORY PROTEIN"/>
    <property type="match status" value="1"/>
</dbReference>
<dbReference type="KEGG" id="dat:HRM2_03650"/>
<evidence type="ECO:0000256" key="1">
    <source>
        <dbReference type="ARBA" id="ARBA00022741"/>
    </source>
</evidence>
<dbReference type="HOGENOM" id="CLU_000445_8_12_7"/>
<dbReference type="SUPFAM" id="SSF46689">
    <property type="entry name" value="Homeodomain-like"/>
    <property type="match status" value="1"/>
</dbReference>
<dbReference type="eggNOG" id="COG3284">
    <property type="taxonomic scope" value="Bacteria"/>
</dbReference>
<dbReference type="GO" id="GO:0005524">
    <property type="term" value="F:ATP binding"/>
    <property type="evidence" value="ECO:0007669"/>
    <property type="project" value="UniProtKB-KW"/>
</dbReference>
<accession>C0QGL0</accession>
<feature type="domain" description="Sigma-54 factor interaction" evidence="5">
    <location>
        <begin position="336"/>
        <end position="566"/>
    </location>
</feature>
<dbReference type="Pfam" id="PF00158">
    <property type="entry name" value="Sigma54_activat"/>
    <property type="match status" value="1"/>
</dbReference>
<dbReference type="InterPro" id="IPR027417">
    <property type="entry name" value="P-loop_NTPase"/>
</dbReference>
<dbReference type="Gene3D" id="3.40.50.300">
    <property type="entry name" value="P-loop containing nucleotide triphosphate hydrolases"/>
    <property type="match status" value="1"/>
</dbReference>
<keyword evidence="4" id="KW-0804">Transcription</keyword>
<dbReference type="InterPro" id="IPR058031">
    <property type="entry name" value="AAA_lid_NorR"/>
</dbReference>
<dbReference type="InterPro" id="IPR003593">
    <property type="entry name" value="AAA+_ATPase"/>
</dbReference>
<dbReference type="RefSeq" id="WP_012662734.1">
    <property type="nucleotide sequence ID" value="NC_012108.1"/>
</dbReference>
<evidence type="ECO:0000256" key="2">
    <source>
        <dbReference type="ARBA" id="ARBA00022840"/>
    </source>
</evidence>
<evidence type="ECO:0000256" key="3">
    <source>
        <dbReference type="ARBA" id="ARBA00023015"/>
    </source>
</evidence>
<dbReference type="InterPro" id="IPR002197">
    <property type="entry name" value="HTH_Fis"/>
</dbReference>
<dbReference type="Gene3D" id="3.30.450.20">
    <property type="entry name" value="PAS domain"/>
    <property type="match status" value="1"/>
</dbReference>
<dbReference type="STRING" id="177437.HRM2_03650"/>
<dbReference type="PANTHER" id="PTHR32071:SF121">
    <property type="entry name" value="SIGMA L-DEPENDENT TRANSCRIPTIONAL REGULATOR YQIR-RELATED"/>
    <property type="match status" value="1"/>
</dbReference>
<dbReference type="InterPro" id="IPR025662">
    <property type="entry name" value="Sigma_54_int_dom_ATP-bd_1"/>
</dbReference>
<name>C0QGL0_DESAH</name>
<evidence type="ECO:0000256" key="4">
    <source>
        <dbReference type="ARBA" id="ARBA00023163"/>
    </source>
</evidence>
<proteinExistence type="predicted"/>